<keyword evidence="2" id="KW-1185">Reference proteome</keyword>
<feature type="region of interest" description="Disordered" evidence="1">
    <location>
        <begin position="29"/>
        <end position="53"/>
    </location>
</feature>
<feature type="compositionally biased region" description="Basic residues" evidence="1">
    <location>
        <begin position="202"/>
        <end position="218"/>
    </location>
</feature>
<dbReference type="InterPro" id="IPR008507">
    <property type="entry name" value="DUF789"/>
</dbReference>
<dbReference type="AlphaFoldDB" id="A0AB40CIJ2"/>
<protein>
    <submittedName>
        <fullName evidence="3">Uncharacterized protein LOC120277151</fullName>
    </submittedName>
</protein>
<evidence type="ECO:0000313" key="2">
    <source>
        <dbReference type="Proteomes" id="UP001515500"/>
    </source>
</evidence>
<sequence>MKFLRLVFPSSFFGKNQLKKLLESNVSVDKQNEENKSSESNVCIPKQDEPTQSLGDNVSLCEQNELDQSLDSNLSMPKLDEMEQSLGNNVSVAERNEMGQLLGNNASEAELNEMVQSLESDASILKQNELKLSAESMPKDPGAAVTSKSMEAMTDETFVENPTFLGSIQNSSSDLDESFKISSGFNETTGPIVNTTPAGTGKKTKKKKKKNQKSRKKQKDTPPGTVNVPDCTVMADYQTPRDGMQNPSYDLLAPKYDTGCSAVIPKSEGSSIQFSKIGDHGFVHNDPKESSDVVVMKDKCLACKTVDDTGNPKLSGKRKSAIKTIPTSAADTASTGCKTTLVCSGEAIKSETKSLDELSYYHKVDSEEVNRDVNIENALRDVNVGCGGTIHALIDPLRPSFTNSQKQSRKDNARYIWQESKENGGGRLADDRSYNYQQPSMNANSPGMSKLRTLQCIEGYQIEQIMDKSQIIGHELQRVEHILQLESQGSVSQQKLSWAIVSLFIKGDHALSTNKHIPELGHANDRHVSCFDETESYYASNNLAAGNSKCIGAETASGNLAAETFRFIGAEMAVQTLNTAYMLQLASNSFPFVTGRQIAEFERLLFSVSPVIINSFVLQHGWESIGYEPTSIPCCKLKNLKIKLQDIWSWYEDSSCYGLRLKAEVPQKIRRMGMVSIAHFCPFLSAVQLFASSRQSLLGSSQVNVSCEMPGGSRTAQSAFLTISCPEPTEDVPLSDVFDLMVKYMKPVDMDFSSGKNCSIANSPLDTFDAPELIFEYFEHERPHERKSLYEKIKELSKYDTYNPQVYGDPSKLVHMDLQDLHPTSWFAVAWYPIYTIPDKGTNLRAAFLTYHSFGHLVLRHIQSDALGGNAFCAVAPALGMQTYNAKEEGWLDVTTPPESLLEVGINLDSTRIVEERVRALQETAVLYSTGNVRKNQKTVSNRLRHRDFEFFSSRSL</sequence>
<feature type="region of interest" description="Disordered" evidence="1">
    <location>
        <begin position="182"/>
        <end position="231"/>
    </location>
</feature>
<dbReference type="GeneID" id="120277151"/>
<organism evidence="2 3">
    <name type="scientific">Dioscorea cayennensis subsp. rotundata</name>
    <name type="common">White Guinea yam</name>
    <name type="synonym">Dioscorea rotundata</name>
    <dbReference type="NCBI Taxonomy" id="55577"/>
    <lineage>
        <taxon>Eukaryota</taxon>
        <taxon>Viridiplantae</taxon>
        <taxon>Streptophyta</taxon>
        <taxon>Embryophyta</taxon>
        <taxon>Tracheophyta</taxon>
        <taxon>Spermatophyta</taxon>
        <taxon>Magnoliopsida</taxon>
        <taxon>Liliopsida</taxon>
        <taxon>Dioscoreales</taxon>
        <taxon>Dioscoreaceae</taxon>
        <taxon>Dioscorea</taxon>
    </lineage>
</organism>
<dbReference type="RefSeq" id="XP_039139837.1">
    <property type="nucleotide sequence ID" value="XM_039283903.1"/>
</dbReference>
<dbReference type="PANTHER" id="PTHR32010">
    <property type="entry name" value="PHOTOSYSTEM II STABILITY/ASSEMBLY FACTOR HCF136, CHLOROPLASTIC"/>
    <property type="match status" value="1"/>
</dbReference>
<evidence type="ECO:0000256" key="1">
    <source>
        <dbReference type="SAM" id="MobiDB-lite"/>
    </source>
</evidence>
<feature type="compositionally biased region" description="Polar residues" evidence="1">
    <location>
        <begin position="182"/>
        <end position="198"/>
    </location>
</feature>
<proteinExistence type="predicted"/>
<name>A0AB40CIJ2_DIOCR</name>
<accession>A0AB40CIJ2</accession>
<reference evidence="3" key="1">
    <citation type="submission" date="2025-08" db="UniProtKB">
        <authorList>
            <consortium name="RefSeq"/>
        </authorList>
    </citation>
    <scope>IDENTIFICATION</scope>
</reference>
<dbReference type="PANTHER" id="PTHR32010:SF18">
    <property type="entry name" value="DUF789 FAMILY PROTEIN"/>
    <property type="match status" value="1"/>
</dbReference>
<gene>
    <name evidence="3" type="primary">LOC120277151</name>
</gene>
<dbReference type="Proteomes" id="UP001515500">
    <property type="component" value="Chromosome 15"/>
</dbReference>
<dbReference type="Pfam" id="PF05623">
    <property type="entry name" value="DUF789"/>
    <property type="match status" value="1"/>
</dbReference>
<evidence type="ECO:0000313" key="3">
    <source>
        <dbReference type="RefSeq" id="XP_039139837.1"/>
    </source>
</evidence>